<dbReference type="EMBL" id="CALSDN010000008">
    <property type="protein sequence ID" value="CAH6722185.1"/>
    <property type="molecule type" value="Genomic_DNA"/>
</dbReference>
<gene>
    <name evidence="1" type="ORF">CLIB1444_08S03796</name>
</gene>
<protein>
    <submittedName>
        <fullName evidence="1">Suppressor of disruption of TFIIS</fullName>
    </submittedName>
</protein>
<evidence type="ECO:0000313" key="1">
    <source>
        <dbReference type="EMBL" id="CAH6722185.1"/>
    </source>
</evidence>
<sequence length="264" mass="30449">MSKLITYTNPEITTPHPGSTVSLPLGFGPVDLKSPRIFFFDIDNCLYKRSTKIHDMMQVKIHDYFTKTLNLNDEDAHSLHMNYYKTYGLALEGLVRNHKVDALEYNSVVDDALDLNSVLSYDEKLRNMLINIKKSGKYDTFWLLTNAYKNHALRVVSFLGIGDLFDGLTYCDYSQSPIICKPMLPFFDNVVNITGSKDAKKISFIDDSEINVKAAFKLGWGKVYHYIEIDEEYEKIKAKEDFDEFYGEDKIIVLRDILDLEKFA</sequence>
<keyword evidence="2" id="KW-1185">Reference proteome</keyword>
<comment type="caution">
    <text evidence="1">The sequence shown here is derived from an EMBL/GenBank/DDBJ whole genome shotgun (WGS) entry which is preliminary data.</text>
</comment>
<evidence type="ECO:0000313" key="2">
    <source>
        <dbReference type="Proteomes" id="UP001152531"/>
    </source>
</evidence>
<organism evidence="1 2">
    <name type="scientific">[Candida] jaroonii</name>
    <dbReference type="NCBI Taxonomy" id="467808"/>
    <lineage>
        <taxon>Eukaryota</taxon>
        <taxon>Fungi</taxon>
        <taxon>Dikarya</taxon>
        <taxon>Ascomycota</taxon>
        <taxon>Saccharomycotina</taxon>
        <taxon>Pichiomycetes</taxon>
        <taxon>Debaryomycetaceae</taxon>
        <taxon>Yamadazyma</taxon>
    </lineage>
</organism>
<dbReference type="Proteomes" id="UP001152531">
    <property type="component" value="Unassembled WGS sequence"/>
</dbReference>
<reference evidence="1" key="1">
    <citation type="submission" date="2022-06" db="EMBL/GenBank/DDBJ databases">
        <authorList>
            <person name="Legras J.-L."/>
            <person name="Devillers H."/>
            <person name="Grondin C."/>
        </authorList>
    </citation>
    <scope>NUCLEOTIDE SEQUENCE</scope>
    <source>
        <strain evidence="1">CLIB 1444</strain>
    </source>
</reference>
<accession>A0ACA9YAU5</accession>
<proteinExistence type="predicted"/>
<name>A0ACA9YAU5_9ASCO</name>